<keyword evidence="11" id="KW-1185">Reference proteome</keyword>
<dbReference type="PRINTS" id="PR01488">
    <property type="entry name" value="RTXTOXINA"/>
</dbReference>
<protein>
    <recommendedName>
        <fullName evidence="9">Peptidase M10 serralysin C-terminal domain-containing protein</fullName>
    </recommendedName>
</protein>
<sequence length="700" mass="72337">MVEYRVNGYQGNWQREPHVAALPSGGWIIVYEGYFNNYDDSDLNFTYVAAQRFNADGTLHGPETVISAIDDTASGDASVAVLKDGGYVVTWTFADQDDIFTNGARTRARVFDADGTARSPVIAADVAGSFRTIAPDVAARGDGGFTLSWGIDSSGGPTFDDVRVRHYSASGQAITGDRRLNTQEAAFDQLVTRAATLADGRVVIVWGSEATIDDGGAGDNDIRASLFAADGRLLNSDFHLLRTTGSAGYETNSGYDVTALANGGFAVVAEDYAFRYDDALDGRFLMLATFDAAGHRVTLRQAVHIPSHSFEDASLTQLDTGEIMLAWSTYGPDSGDGRDVFGRLFSAAGTPVTGAFEIGTNRFDYDDQETPEVAALRGGGFVVTYTSDSIDNDDDGVAMRVLGRGTAGDDVLGVDVTGTLAGLGGNDRLTGTMRANVLEGGGGNDRLFGLGGNDRLRGGLGHDGVEGGAGNDTLAGDDGNDLLAGGAGHDLLQGGGGNDVLNGSLGVDTAVYAGSVVVTVRLAMTAQQKTGHGLDRLVGIENVTSGSGRDVLVGNGLANSLAGGAGNDNLRGGDGADRITGGTGADTLWGSLSALKDGDRDTFVFTSPADARTGASGADRIIGFERGVDRISLSAIDADPGMAGNQAFDWGGAKPVTHGVWVTATGSTRVVNIDVSGDARADMQIYLAGMTGFSAGDLLL</sequence>
<evidence type="ECO:0000259" key="9">
    <source>
        <dbReference type="Pfam" id="PF08548"/>
    </source>
</evidence>
<dbReference type="InterPro" id="IPR011049">
    <property type="entry name" value="Serralysin-like_metalloprot_C"/>
</dbReference>
<evidence type="ECO:0000313" key="10">
    <source>
        <dbReference type="EMBL" id="MTE01011.1"/>
    </source>
</evidence>
<dbReference type="GO" id="GO:0090729">
    <property type="term" value="F:toxin activity"/>
    <property type="evidence" value="ECO:0007669"/>
    <property type="project" value="UniProtKB-KW"/>
</dbReference>
<dbReference type="PROSITE" id="PS00330">
    <property type="entry name" value="HEMOLYSIN_CALCIUM"/>
    <property type="match status" value="3"/>
</dbReference>
<keyword evidence="6" id="KW-0677">Repeat</keyword>
<dbReference type="Pfam" id="PF08548">
    <property type="entry name" value="Peptidase_M10_C"/>
    <property type="match status" value="1"/>
</dbReference>
<dbReference type="GO" id="GO:0005509">
    <property type="term" value="F:calcium ion binding"/>
    <property type="evidence" value="ECO:0007669"/>
    <property type="project" value="InterPro"/>
</dbReference>
<keyword evidence="8" id="KW-0472">Membrane</keyword>
<dbReference type="PANTHER" id="PTHR38340">
    <property type="entry name" value="S-LAYER PROTEIN"/>
    <property type="match status" value="1"/>
</dbReference>
<dbReference type="InterPro" id="IPR050557">
    <property type="entry name" value="RTX_toxin/Mannuronan_C5-epim"/>
</dbReference>
<comment type="caution">
    <text evidence="10">The sequence shown here is derived from an EMBL/GenBank/DDBJ whole genome shotgun (WGS) entry which is preliminary data.</text>
</comment>
<dbReference type="InterPro" id="IPR001343">
    <property type="entry name" value="Hemolysn_Ca-bd"/>
</dbReference>
<dbReference type="Proteomes" id="UP000481417">
    <property type="component" value="Unassembled WGS sequence"/>
</dbReference>
<dbReference type="InterPro" id="IPR013858">
    <property type="entry name" value="Peptidase_M10B_C"/>
</dbReference>
<evidence type="ECO:0000256" key="8">
    <source>
        <dbReference type="ARBA" id="ARBA00023136"/>
    </source>
</evidence>
<name>A0A6L6HRN3_9RHOB</name>
<gene>
    <name evidence="10" type="ORF">GIY56_11965</name>
</gene>
<evidence type="ECO:0000256" key="3">
    <source>
        <dbReference type="ARBA" id="ARBA00004613"/>
    </source>
</evidence>
<evidence type="ECO:0000256" key="1">
    <source>
        <dbReference type="ARBA" id="ARBA00001913"/>
    </source>
</evidence>
<dbReference type="Gene3D" id="2.150.10.10">
    <property type="entry name" value="Serralysin-like metalloprotease, C-terminal"/>
    <property type="match status" value="3"/>
</dbReference>
<dbReference type="RefSeq" id="WP_154765095.1">
    <property type="nucleotide sequence ID" value="NZ_WMBT01000007.1"/>
</dbReference>
<organism evidence="10 11">
    <name type="scientific">Paracoccus lichenicola</name>
    <dbReference type="NCBI Taxonomy" id="2665644"/>
    <lineage>
        <taxon>Bacteria</taxon>
        <taxon>Pseudomonadati</taxon>
        <taxon>Pseudomonadota</taxon>
        <taxon>Alphaproteobacteria</taxon>
        <taxon>Rhodobacterales</taxon>
        <taxon>Paracoccaceae</taxon>
        <taxon>Paracoccus</taxon>
    </lineage>
</organism>
<comment type="subcellular location">
    <subcellularLocation>
        <location evidence="2">Membrane</location>
    </subcellularLocation>
    <subcellularLocation>
        <location evidence="3">Secreted</location>
    </subcellularLocation>
</comment>
<feature type="domain" description="Peptidase M10 serralysin C-terminal" evidence="9">
    <location>
        <begin position="537"/>
        <end position="695"/>
    </location>
</feature>
<dbReference type="InterPro" id="IPR018511">
    <property type="entry name" value="Hemolysin-typ_Ca-bd_CS"/>
</dbReference>
<evidence type="ECO:0000256" key="7">
    <source>
        <dbReference type="ARBA" id="ARBA00023026"/>
    </source>
</evidence>
<evidence type="ECO:0000313" key="11">
    <source>
        <dbReference type="Proteomes" id="UP000481417"/>
    </source>
</evidence>
<comment type="cofactor">
    <cofactor evidence="1">
        <name>Ca(2+)</name>
        <dbReference type="ChEBI" id="CHEBI:29108"/>
    </cofactor>
</comment>
<evidence type="ECO:0000256" key="5">
    <source>
        <dbReference type="ARBA" id="ARBA00022656"/>
    </source>
</evidence>
<evidence type="ECO:0000256" key="4">
    <source>
        <dbReference type="ARBA" id="ARBA00022525"/>
    </source>
</evidence>
<accession>A0A6L6HRN3</accession>
<dbReference type="GO" id="GO:0016020">
    <property type="term" value="C:membrane"/>
    <property type="evidence" value="ECO:0007669"/>
    <property type="project" value="UniProtKB-SubCell"/>
</dbReference>
<dbReference type="GO" id="GO:0005615">
    <property type="term" value="C:extracellular space"/>
    <property type="evidence" value="ECO:0007669"/>
    <property type="project" value="InterPro"/>
</dbReference>
<keyword evidence="7" id="KW-0843">Virulence</keyword>
<dbReference type="Pfam" id="PF00353">
    <property type="entry name" value="HemolysinCabind"/>
    <property type="match status" value="3"/>
</dbReference>
<dbReference type="InterPro" id="IPR003995">
    <property type="entry name" value="RTX_toxin_determinant-A"/>
</dbReference>
<dbReference type="PANTHER" id="PTHR38340:SF1">
    <property type="entry name" value="S-LAYER PROTEIN"/>
    <property type="match status" value="1"/>
</dbReference>
<dbReference type="EMBL" id="WMBT01000007">
    <property type="protein sequence ID" value="MTE01011.1"/>
    <property type="molecule type" value="Genomic_DNA"/>
</dbReference>
<dbReference type="PRINTS" id="PR00313">
    <property type="entry name" value="CABNDNGRPT"/>
</dbReference>
<keyword evidence="5" id="KW-0800">Toxin</keyword>
<dbReference type="SUPFAM" id="SSF51120">
    <property type="entry name" value="beta-Roll"/>
    <property type="match status" value="2"/>
</dbReference>
<keyword evidence="4" id="KW-0964">Secreted</keyword>
<evidence type="ECO:0000256" key="2">
    <source>
        <dbReference type="ARBA" id="ARBA00004370"/>
    </source>
</evidence>
<evidence type="ECO:0000256" key="6">
    <source>
        <dbReference type="ARBA" id="ARBA00022737"/>
    </source>
</evidence>
<dbReference type="AlphaFoldDB" id="A0A6L6HRN3"/>
<proteinExistence type="predicted"/>
<reference evidence="10 11" key="1">
    <citation type="submission" date="2019-11" db="EMBL/GenBank/DDBJ databases">
        <authorList>
            <person name="Lang L."/>
        </authorList>
    </citation>
    <scope>NUCLEOTIDE SEQUENCE [LARGE SCALE GENOMIC DNA]</scope>
    <source>
        <strain evidence="10 11">YIM 132242</strain>
    </source>
</reference>